<dbReference type="GO" id="GO:0022627">
    <property type="term" value="C:cytosolic small ribosomal subunit"/>
    <property type="evidence" value="ECO:0007669"/>
    <property type="project" value="TreeGrafter"/>
</dbReference>
<evidence type="ECO:0000313" key="7">
    <source>
        <dbReference type="EMBL" id="PIU99110.1"/>
    </source>
</evidence>
<protein>
    <recommendedName>
        <fullName evidence="4 5">Small ribosomal subunit protein uS2</fullName>
    </recommendedName>
</protein>
<dbReference type="AlphaFoldDB" id="A0A2M7B7Q2"/>
<dbReference type="GO" id="GO:0006412">
    <property type="term" value="P:translation"/>
    <property type="evidence" value="ECO:0007669"/>
    <property type="project" value="UniProtKB-UniRule"/>
</dbReference>
<feature type="coiled-coil region" evidence="6">
    <location>
        <begin position="57"/>
        <end position="84"/>
    </location>
</feature>
<evidence type="ECO:0000256" key="3">
    <source>
        <dbReference type="ARBA" id="ARBA00023274"/>
    </source>
</evidence>
<evidence type="ECO:0000313" key="8">
    <source>
        <dbReference type="Proteomes" id="UP000230131"/>
    </source>
</evidence>
<dbReference type="InterPro" id="IPR023591">
    <property type="entry name" value="Ribosomal_uS2_flav_dom_sf"/>
</dbReference>
<dbReference type="HAMAP" id="MF_00291_B">
    <property type="entry name" value="Ribosomal_uS2_B"/>
    <property type="match status" value="1"/>
</dbReference>
<dbReference type="InterPro" id="IPR005706">
    <property type="entry name" value="Ribosomal_uS2_bac/mit/plastid"/>
</dbReference>
<dbReference type="CDD" id="cd01425">
    <property type="entry name" value="RPS2"/>
    <property type="match status" value="1"/>
</dbReference>
<dbReference type="SUPFAM" id="SSF52313">
    <property type="entry name" value="Ribosomal protein S2"/>
    <property type="match status" value="1"/>
</dbReference>
<dbReference type="GO" id="GO:0003735">
    <property type="term" value="F:structural constituent of ribosome"/>
    <property type="evidence" value="ECO:0007669"/>
    <property type="project" value="InterPro"/>
</dbReference>
<evidence type="ECO:0000256" key="5">
    <source>
        <dbReference type="HAMAP-Rule" id="MF_00291"/>
    </source>
</evidence>
<sequence length="242" mass="28050">MELSQIEESLKEKTTEKQDLQLLEEMIKAALMYGHKKTRTNPKFKPFIFVNRNNVEIIDLNLTLDKLEQAIEFLKNKIKEKATILVVATQPAAREAIEKLTKEFNFSYINSRWIGGLLTNFNILSKRIEYFKKVQADFEKGEFEKYTKKEKQKINKNIFKMKKLFGGLENLSKKPDVVFIIDLSIKGHRTAVREANRIGVPIVAILDSDDDPNLVAYPIPANDHAKISIDWLINKIIERLKD</sequence>
<dbReference type="NCBIfam" id="TIGR01011">
    <property type="entry name" value="rpsB_bact"/>
    <property type="match status" value="1"/>
</dbReference>
<keyword evidence="2 5" id="KW-0689">Ribosomal protein</keyword>
<comment type="caution">
    <text evidence="7">The sequence shown here is derived from an EMBL/GenBank/DDBJ whole genome shotgun (WGS) entry which is preliminary data.</text>
</comment>
<evidence type="ECO:0000256" key="2">
    <source>
        <dbReference type="ARBA" id="ARBA00022980"/>
    </source>
</evidence>
<proteinExistence type="inferred from homology"/>
<dbReference type="Proteomes" id="UP000230131">
    <property type="component" value="Unassembled WGS sequence"/>
</dbReference>
<dbReference type="EMBL" id="PEVH01000048">
    <property type="protein sequence ID" value="PIU99110.1"/>
    <property type="molecule type" value="Genomic_DNA"/>
</dbReference>
<dbReference type="Pfam" id="PF00318">
    <property type="entry name" value="Ribosomal_S2"/>
    <property type="match status" value="1"/>
</dbReference>
<evidence type="ECO:0000256" key="4">
    <source>
        <dbReference type="ARBA" id="ARBA00035256"/>
    </source>
</evidence>
<organism evidence="7 8">
    <name type="scientific">Candidatus Wolfebacteria bacterium CG03_land_8_20_14_0_80_36_15</name>
    <dbReference type="NCBI Taxonomy" id="1975067"/>
    <lineage>
        <taxon>Bacteria</taxon>
        <taxon>Candidatus Wolfeibacteriota</taxon>
    </lineage>
</organism>
<reference evidence="8" key="1">
    <citation type="submission" date="2017-09" db="EMBL/GenBank/DDBJ databases">
        <title>Depth-based differentiation of microbial function through sediment-hosted aquifers and enrichment of novel symbionts in the deep terrestrial subsurface.</title>
        <authorList>
            <person name="Probst A.J."/>
            <person name="Ladd B."/>
            <person name="Jarett J.K."/>
            <person name="Geller-Mcgrath D.E."/>
            <person name="Sieber C.M.K."/>
            <person name="Emerson J.B."/>
            <person name="Anantharaman K."/>
            <person name="Thomas B.C."/>
            <person name="Malmstrom R."/>
            <person name="Stieglmeier M."/>
            <person name="Klingl A."/>
            <person name="Woyke T."/>
            <person name="Ryan C.M."/>
            <person name="Banfield J.F."/>
        </authorList>
    </citation>
    <scope>NUCLEOTIDE SEQUENCE [LARGE SCALE GENOMIC DNA]</scope>
</reference>
<name>A0A2M7B7Q2_9BACT</name>
<gene>
    <name evidence="5 7" type="primary">rpsB</name>
    <name evidence="7" type="ORF">COS59_01520</name>
</gene>
<accession>A0A2M7B7Q2</accession>
<dbReference type="PANTHER" id="PTHR12534:SF0">
    <property type="entry name" value="SMALL RIBOSOMAL SUBUNIT PROTEIN US2M"/>
    <property type="match status" value="1"/>
</dbReference>
<dbReference type="PANTHER" id="PTHR12534">
    <property type="entry name" value="30S RIBOSOMAL PROTEIN S2 PROKARYOTIC AND ORGANELLAR"/>
    <property type="match status" value="1"/>
</dbReference>
<evidence type="ECO:0000256" key="1">
    <source>
        <dbReference type="ARBA" id="ARBA00006242"/>
    </source>
</evidence>
<keyword evidence="3 5" id="KW-0687">Ribonucleoprotein</keyword>
<dbReference type="Gene3D" id="1.10.287.610">
    <property type="entry name" value="Helix hairpin bin"/>
    <property type="match status" value="1"/>
</dbReference>
<evidence type="ECO:0000256" key="6">
    <source>
        <dbReference type="SAM" id="Coils"/>
    </source>
</evidence>
<keyword evidence="6" id="KW-0175">Coiled coil</keyword>
<dbReference type="PRINTS" id="PR00395">
    <property type="entry name" value="RIBOSOMALS2"/>
</dbReference>
<comment type="similarity">
    <text evidence="1 5">Belongs to the universal ribosomal protein uS2 family.</text>
</comment>
<dbReference type="InterPro" id="IPR001865">
    <property type="entry name" value="Ribosomal_uS2"/>
</dbReference>
<dbReference type="Gene3D" id="3.40.50.10490">
    <property type="entry name" value="Glucose-6-phosphate isomerase like protein, domain 1"/>
    <property type="match status" value="1"/>
</dbReference>